<evidence type="ECO:0000313" key="2">
    <source>
        <dbReference type="Proteomes" id="UP001163203"/>
    </source>
</evidence>
<evidence type="ECO:0000313" key="1">
    <source>
        <dbReference type="EMBL" id="WAL63981.1"/>
    </source>
</evidence>
<dbReference type="EMBL" id="CP113836">
    <property type="protein sequence ID" value="WAL63981.1"/>
    <property type="molecule type" value="Genomic_DNA"/>
</dbReference>
<accession>A0ABY7AVK7</accession>
<dbReference type="RefSeq" id="WP_268754225.1">
    <property type="nucleotide sequence ID" value="NZ_CP113836.1"/>
</dbReference>
<organism evidence="1 2">
    <name type="scientific">Amycolatopsis cynarae</name>
    <dbReference type="NCBI Taxonomy" id="2995223"/>
    <lineage>
        <taxon>Bacteria</taxon>
        <taxon>Bacillati</taxon>
        <taxon>Actinomycetota</taxon>
        <taxon>Actinomycetes</taxon>
        <taxon>Pseudonocardiales</taxon>
        <taxon>Pseudonocardiaceae</taxon>
        <taxon>Amycolatopsis</taxon>
    </lineage>
</organism>
<protein>
    <submittedName>
        <fullName evidence="1">Uncharacterized protein</fullName>
    </submittedName>
</protein>
<keyword evidence="2" id="KW-1185">Reference proteome</keyword>
<proteinExistence type="predicted"/>
<dbReference type="Proteomes" id="UP001163203">
    <property type="component" value="Chromosome"/>
</dbReference>
<reference evidence="1" key="1">
    <citation type="submission" date="2022-11" db="EMBL/GenBank/DDBJ databases">
        <authorList>
            <person name="Mo P."/>
        </authorList>
    </citation>
    <scope>NUCLEOTIDE SEQUENCE</scope>
    <source>
        <strain evidence="1">HUAS 11-8</strain>
    </source>
</reference>
<name>A0ABY7AVK7_9PSEU</name>
<sequence length="104" mass="11999">MTTCRVHRLPRYSLEALCRMPLEELERPDVCLRCGEVLDVPSGFRVWQGQCYYGPRVQWRAPWRVSGLWRPRVFRTADDHGNPTVVAVLPLLGCLSYRGEPRGS</sequence>
<gene>
    <name evidence="1" type="ORF">ORV05_23690</name>
</gene>